<accession>A0A1G2KYF5</accession>
<dbReference type="PANTHER" id="PTHR47505:SF1">
    <property type="entry name" value="DNA UTILIZATION PROTEIN YHGH"/>
    <property type="match status" value="1"/>
</dbReference>
<evidence type="ECO:0000313" key="3">
    <source>
        <dbReference type="EMBL" id="OHA04467.1"/>
    </source>
</evidence>
<dbReference type="EMBL" id="MHQO01000077">
    <property type="protein sequence ID" value="OHA04467.1"/>
    <property type="molecule type" value="Genomic_DNA"/>
</dbReference>
<dbReference type="InterPro" id="IPR051910">
    <property type="entry name" value="ComF/GntX_DNA_util-trans"/>
</dbReference>
<evidence type="ECO:0000313" key="4">
    <source>
        <dbReference type="Proteomes" id="UP000177982"/>
    </source>
</evidence>
<dbReference type="SUPFAM" id="SSF53271">
    <property type="entry name" value="PRTase-like"/>
    <property type="match status" value="1"/>
</dbReference>
<evidence type="ECO:0000259" key="2">
    <source>
        <dbReference type="Pfam" id="PF18912"/>
    </source>
</evidence>
<reference evidence="3 4" key="1">
    <citation type="journal article" date="2016" name="Nat. Commun.">
        <title>Thousands of microbial genomes shed light on interconnected biogeochemical processes in an aquifer system.</title>
        <authorList>
            <person name="Anantharaman K."/>
            <person name="Brown C.T."/>
            <person name="Hug L.A."/>
            <person name="Sharon I."/>
            <person name="Castelle C.J."/>
            <person name="Probst A.J."/>
            <person name="Thomas B.C."/>
            <person name="Singh A."/>
            <person name="Wilkins M.J."/>
            <person name="Karaoz U."/>
            <person name="Brodie E.L."/>
            <person name="Williams K.H."/>
            <person name="Hubbard S.S."/>
            <person name="Banfield J.F."/>
        </authorList>
    </citation>
    <scope>NUCLEOTIDE SEQUENCE [LARGE SCALE GENOMIC DNA]</scope>
</reference>
<dbReference type="InterPro" id="IPR000836">
    <property type="entry name" value="PRTase_dom"/>
</dbReference>
<dbReference type="PANTHER" id="PTHR47505">
    <property type="entry name" value="DNA UTILIZATION PROTEIN YHGH"/>
    <property type="match status" value="1"/>
</dbReference>
<comment type="caution">
    <text evidence="3">The sequence shown here is derived from an EMBL/GenBank/DDBJ whole genome shotgun (WGS) entry which is preliminary data.</text>
</comment>
<gene>
    <name evidence="3" type="ORF">A2934_00715</name>
</gene>
<dbReference type="CDD" id="cd06223">
    <property type="entry name" value="PRTases_typeI"/>
    <property type="match status" value="1"/>
</dbReference>
<protein>
    <recommendedName>
        <fullName evidence="2">Double zinc ribbon domain-containing protein</fullName>
    </recommendedName>
</protein>
<name>A0A1G2KYF5_9BACT</name>
<dbReference type="AlphaFoldDB" id="A0A1G2KYF5"/>
<evidence type="ECO:0000256" key="1">
    <source>
        <dbReference type="ARBA" id="ARBA00008007"/>
    </source>
</evidence>
<dbReference type="Gene3D" id="3.40.50.2020">
    <property type="match status" value="1"/>
</dbReference>
<dbReference type="InterPro" id="IPR044005">
    <property type="entry name" value="DZR_2"/>
</dbReference>
<proteinExistence type="inferred from homology"/>
<dbReference type="Pfam" id="PF18912">
    <property type="entry name" value="DZR_2"/>
    <property type="match status" value="1"/>
</dbReference>
<dbReference type="InterPro" id="IPR029057">
    <property type="entry name" value="PRTase-like"/>
</dbReference>
<dbReference type="Proteomes" id="UP000177982">
    <property type="component" value="Unassembled WGS sequence"/>
</dbReference>
<comment type="similarity">
    <text evidence="1">Belongs to the ComF/GntX family.</text>
</comment>
<feature type="domain" description="Double zinc ribbon" evidence="2">
    <location>
        <begin position="14"/>
        <end position="66"/>
    </location>
</feature>
<organism evidence="3 4">
    <name type="scientific">Candidatus Sungbacteria bacterium RIFCSPLOWO2_01_FULL_47_10</name>
    <dbReference type="NCBI Taxonomy" id="1802276"/>
    <lineage>
        <taxon>Bacteria</taxon>
        <taxon>Candidatus Sungiibacteriota</taxon>
    </lineage>
</organism>
<sequence>MNFSAVKNLKTFAFDILFPKFCFGCGVEGVFLCENCFAELSRAVEVQKCPVCSLRNFSGVVCVSCREYTALSRFLFAHDYKNKPVRDMVHAFKYGSVIEVAPFLASFLVRVIEEYAIPYRKTVTVVPIPLHAAKRRRRGFNQSEIIAEIFSRHFGLKFLPDNLYRAKNTESQTGFDDFKKRRMNVSDAFAVLHPDEFAGRKIILIDDVSTSRSTLDSAARALKVAGAQSVWGVVVAKG</sequence>